<organism evidence="2 3">
    <name type="scientific">Vibrio ulleungensis</name>
    <dbReference type="NCBI Taxonomy" id="2807619"/>
    <lineage>
        <taxon>Bacteria</taxon>
        <taxon>Pseudomonadati</taxon>
        <taxon>Pseudomonadota</taxon>
        <taxon>Gammaproteobacteria</taxon>
        <taxon>Vibrionales</taxon>
        <taxon>Vibrionaceae</taxon>
        <taxon>Vibrio</taxon>
    </lineage>
</organism>
<gene>
    <name evidence="2" type="ORF">JQC93_14830</name>
</gene>
<evidence type="ECO:0000313" key="2">
    <source>
        <dbReference type="EMBL" id="MBM7037684.1"/>
    </source>
</evidence>
<accession>A0ABS2HKW1</accession>
<evidence type="ECO:0000313" key="3">
    <source>
        <dbReference type="Proteomes" id="UP000809621"/>
    </source>
</evidence>
<sequence length="749" mass="84580">MQFSTQRLIFSALLTASISSVFVSSDSTAADTLIYQPTYTDFGGVGLMQVPTGRMAEEGAFAIGGSWNDDYHHYTANVQLFSWFEATIRYTRVPNALFSSDPGYSGDNLYTDKGIDVKFRLWEESYWLPETSIGIRDMGGTGLFDGEFIAASKRVGPLDFTLGLGWGYLGQSGTVTNPFCKVSDEFCTRPSDYKGSGGAIDSNRWFKGPSALFGGVEYHTPYQPLILKLEYEGNDYSGEYFTPKGIEYKQDSPVNIGAVYRLDNLGDLKLSYQRGNTWTFGASLNTNFNRQPNIWRDEPVKSYTRPAHEDVPVPTTDWDAVGVEMADNAGFTQSSIAIEEHTLYVTAEQTKYRDREEAIRRLAVILNYYAPASVTHFEIIETLNDQKLTQTSIDRASYQYALQREDLDATVEESFAVNNASTRDAYSASAVVNDNKKSWEAGLEPVLAQSLGGPESFYLYHFGINAKGKVRLTDKVELGGAIYFNLIDNYDKYNYIDNNPHINNHSTPRVRTLFRSYVHDNPVRLDHLQLTWFEQPSEQIYTQAYAGYLEMMFAGVGGEAIYRPLDSNWAVGLDLNVVSQRDPDSWFGVYTEDYFYYDNYNPEQCDDYPHTCKAYVLNKGFTGHLSMYYMPTWSLLNNTLFKLSAGQFLGGDIGGRIEFAKQFRSGVTVGAYAAMTNLTPEEYGEGSYNKGFYVSIPFDILSINPTVDRATIKWEPITRDGGQMLIKQHDLFDRTDSRSPWHQRKNTSY</sequence>
<protein>
    <submittedName>
        <fullName evidence="2">YjbH domain-containing protein</fullName>
    </submittedName>
</protein>
<dbReference type="Proteomes" id="UP000809621">
    <property type="component" value="Unassembled WGS sequence"/>
</dbReference>
<feature type="signal peptide" evidence="1">
    <location>
        <begin position="1"/>
        <end position="29"/>
    </location>
</feature>
<comment type="caution">
    <text evidence="2">The sequence shown here is derived from an EMBL/GenBank/DDBJ whole genome shotgun (WGS) entry which is preliminary data.</text>
</comment>
<dbReference type="RefSeq" id="WP_205159194.1">
    <property type="nucleotide sequence ID" value="NZ_JAFEUM010000006.1"/>
</dbReference>
<dbReference type="InterPro" id="IPR010344">
    <property type="entry name" value="YbjH"/>
</dbReference>
<proteinExistence type="predicted"/>
<keyword evidence="3" id="KW-1185">Reference proteome</keyword>
<reference evidence="2 3" key="1">
    <citation type="submission" date="2021-02" db="EMBL/GenBank/DDBJ databases">
        <authorList>
            <person name="Park J.-S."/>
        </authorList>
    </citation>
    <scope>NUCLEOTIDE SEQUENCE [LARGE SCALE GENOMIC DNA]</scope>
    <source>
        <strain evidence="2 3">188UL20-2</strain>
    </source>
</reference>
<feature type="chain" id="PRO_5045480870" evidence="1">
    <location>
        <begin position="30"/>
        <end position="749"/>
    </location>
</feature>
<keyword evidence="1" id="KW-0732">Signal</keyword>
<evidence type="ECO:0000256" key="1">
    <source>
        <dbReference type="SAM" id="SignalP"/>
    </source>
</evidence>
<name>A0ABS2HKW1_9VIBR</name>
<dbReference type="Pfam" id="PF06082">
    <property type="entry name" value="YjbH"/>
    <property type="match status" value="1"/>
</dbReference>
<dbReference type="EMBL" id="JAFEUM010000006">
    <property type="protein sequence ID" value="MBM7037684.1"/>
    <property type="molecule type" value="Genomic_DNA"/>
</dbReference>